<dbReference type="OrthoDB" id="7698374at2759"/>
<dbReference type="AlphaFoldDB" id="A0A151I8B7"/>
<feature type="compositionally biased region" description="Basic and acidic residues" evidence="1">
    <location>
        <begin position="132"/>
        <end position="164"/>
    </location>
</feature>
<name>A0A151I8B7_9HYME</name>
<evidence type="ECO:0000256" key="1">
    <source>
        <dbReference type="SAM" id="MobiDB-lite"/>
    </source>
</evidence>
<evidence type="ECO:0000259" key="2">
    <source>
        <dbReference type="PROSITE" id="PS50800"/>
    </source>
</evidence>
<dbReference type="InterPro" id="IPR003034">
    <property type="entry name" value="SAP_dom"/>
</dbReference>
<dbReference type="Proteomes" id="UP000078542">
    <property type="component" value="Unassembled WGS sequence"/>
</dbReference>
<feature type="region of interest" description="Disordered" evidence="1">
    <location>
        <begin position="124"/>
        <end position="164"/>
    </location>
</feature>
<proteinExistence type="predicted"/>
<feature type="domain" description="SAP" evidence="2">
    <location>
        <begin position="20"/>
        <end position="54"/>
    </location>
</feature>
<evidence type="ECO:0000313" key="3">
    <source>
        <dbReference type="EMBL" id="KYM94559.1"/>
    </source>
</evidence>
<dbReference type="Pfam" id="PF02037">
    <property type="entry name" value="SAP"/>
    <property type="match status" value="1"/>
</dbReference>
<organism evidence="3 4">
    <name type="scientific">Cyphomyrmex costatus</name>
    <dbReference type="NCBI Taxonomy" id="456900"/>
    <lineage>
        <taxon>Eukaryota</taxon>
        <taxon>Metazoa</taxon>
        <taxon>Ecdysozoa</taxon>
        <taxon>Arthropoda</taxon>
        <taxon>Hexapoda</taxon>
        <taxon>Insecta</taxon>
        <taxon>Pterygota</taxon>
        <taxon>Neoptera</taxon>
        <taxon>Endopterygota</taxon>
        <taxon>Hymenoptera</taxon>
        <taxon>Apocrita</taxon>
        <taxon>Aculeata</taxon>
        <taxon>Formicoidea</taxon>
        <taxon>Formicidae</taxon>
        <taxon>Myrmicinae</taxon>
        <taxon>Cyphomyrmex</taxon>
    </lineage>
</organism>
<sequence>MEITKREKESESEESIMKKLNDYTTSVLKTLLRNKKLPTSGLKEDLIKRLLQASQQCPFETNKLNFILSKGGEKQASHQVDAMSLIHRKAELYRIEAELNLKEKQLAERELALVKKELKNVRQTQVNMNARTQEKSHSENRRSDTNTSVSKRDKSCIKQRTERERDQPKVLKRCLNCDQRNSEANCLPKCKDTKYNKYNKREDVIFKRYKHEEKRDTYATERPERSYFRRTIKTETPKHYCYQRLSRSTY</sequence>
<protein>
    <recommendedName>
        <fullName evidence="2">SAP domain-containing protein</fullName>
    </recommendedName>
</protein>
<dbReference type="Gene3D" id="1.10.720.30">
    <property type="entry name" value="SAP domain"/>
    <property type="match status" value="1"/>
</dbReference>
<gene>
    <name evidence="3" type="ORF">ALC62_14816</name>
</gene>
<evidence type="ECO:0000313" key="4">
    <source>
        <dbReference type="Proteomes" id="UP000078542"/>
    </source>
</evidence>
<dbReference type="SUPFAM" id="SSF68906">
    <property type="entry name" value="SAP domain"/>
    <property type="match status" value="1"/>
</dbReference>
<dbReference type="SMART" id="SM00513">
    <property type="entry name" value="SAP"/>
    <property type="match status" value="1"/>
</dbReference>
<dbReference type="EMBL" id="KQ978377">
    <property type="protein sequence ID" value="KYM94559.1"/>
    <property type="molecule type" value="Genomic_DNA"/>
</dbReference>
<dbReference type="InterPro" id="IPR036361">
    <property type="entry name" value="SAP_dom_sf"/>
</dbReference>
<keyword evidence="4" id="KW-1185">Reference proteome</keyword>
<dbReference type="KEGG" id="ccoa:108781216"/>
<reference evidence="3 4" key="1">
    <citation type="submission" date="2016-03" db="EMBL/GenBank/DDBJ databases">
        <title>Cyphomyrmex costatus WGS genome.</title>
        <authorList>
            <person name="Nygaard S."/>
            <person name="Hu H."/>
            <person name="Boomsma J."/>
            <person name="Zhang G."/>
        </authorList>
    </citation>
    <scope>NUCLEOTIDE SEQUENCE [LARGE SCALE GENOMIC DNA]</scope>
    <source>
        <strain evidence="3">MS0001</strain>
        <tissue evidence="3">Whole body</tissue>
    </source>
</reference>
<dbReference type="PROSITE" id="PS50800">
    <property type="entry name" value="SAP"/>
    <property type="match status" value="1"/>
</dbReference>
<accession>A0A151I8B7</accession>